<dbReference type="InterPro" id="IPR050456">
    <property type="entry name" value="DeoC/FbaB_aldolase"/>
</dbReference>
<dbReference type="Gene3D" id="3.20.20.70">
    <property type="entry name" value="Aldolase class I"/>
    <property type="match status" value="1"/>
</dbReference>
<feature type="binding site" evidence="5">
    <location>
        <begin position="25"/>
        <end position="29"/>
    </location>
    <ligand>
        <name>1-deoxy-D-threo-hexo-2,5-diulose 6-phosphate</name>
        <dbReference type="ChEBI" id="CHEBI:58861"/>
    </ligand>
</feature>
<reference evidence="9" key="1">
    <citation type="submission" date="2021-05" db="EMBL/GenBank/DDBJ databases">
        <title>Genomic insights into ecological role and evolution of a novel Thermoplasmata order Candidatus Sysuiplasmatales.</title>
        <authorList>
            <person name="Yuan Y."/>
        </authorList>
    </citation>
    <scope>NUCLEOTIDE SEQUENCE</scope>
    <source>
        <strain evidence="9">TUT19-bin139</strain>
        <strain evidence="8">YP2-bin.285</strain>
    </source>
</reference>
<dbReference type="GO" id="GO:0009073">
    <property type="term" value="P:aromatic amino acid family biosynthetic process"/>
    <property type="evidence" value="ECO:0007669"/>
    <property type="project" value="UniProtKB-UniRule"/>
</dbReference>
<feature type="active site" description="Schiff-base intermediate with dihydroxyacetone-P" evidence="7">
    <location>
        <position position="176"/>
    </location>
</feature>
<dbReference type="CDD" id="cd00958">
    <property type="entry name" value="DhnA"/>
    <property type="match status" value="1"/>
</dbReference>
<dbReference type="PANTHER" id="PTHR47916">
    <property type="entry name" value="FRUCTOSE-BISPHOSPHATE ALDOLASE CLASS 1"/>
    <property type="match status" value="1"/>
</dbReference>
<feature type="binding site" evidence="5">
    <location>
        <begin position="229"/>
        <end position="230"/>
    </location>
    <ligand>
        <name>1-deoxy-D-threo-hexo-2,5-diulose 6-phosphate</name>
        <dbReference type="ChEBI" id="CHEBI:58861"/>
    </ligand>
</feature>
<dbReference type="SUPFAM" id="SSF51569">
    <property type="entry name" value="Aldolase"/>
    <property type="match status" value="1"/>
</dbReference>
<evidence type="ECO:0000256" key="4">
    <source>
        <dbReference type="ARBA" id="ARBA00023270"/>
    </source>
</evidence>
<comment type="subunit">
    <text evidence="5">Homodecamer.</text>
</comment>
<sequence length="263" mass="28258">MIGKQIRLERIFDRESRSALIVPMDHGMSEGPLPGIIDIRDTIDKVSHGGATAIVIHKGLVEFGHRGHGKDIGLIVHISASTRLSPTPNSKVLVAGVEEGIQLGADGISIHVNIGAEDDAKMLEDAGRVVRDCRNWGMPLLAMMYPRGKDIRDPYDVDLLRHVARVGAELGADVVKVNYTGDESTFHEVVKACPAPVLIAGGPKLTSDREVLGMAKGAMNAGARGISIGRNIWQHRDPVAMTSALSQIVFRNGEVEDAMKLLG</sequence>
<accession>A0A8J8CCS0</accession>
<feature type="active site" description="Proton acceptor" evidence="5">
    <location>
        <position position="25"/>
    </location>
</feature>
<dbReference type="Proteomes" id="UP000716004">
    <property type="component" value="Unassembled WGS sequence"/>
</dbReference>
<evidence type="ECO:0000256" key="1">
    <source>
        <dbReference type="ARBA" id="ARBA00022605"/>
    </source>
</evidence>
<dbReference type="Pfam" id="PF01791">
    <property type="entry name" value="DeoC"/>
    <property type="match status" value="1"/>
</dbReference>
<evidence type="ECO:0000256" key="5">
    <source>
        <dbReference type="HAMAP-Rule" id="MF_00960"/>
    </source>
</evidence>
<dbReference type="NCBIfam" id="TIGR01949">
    <property type="entry name" value="ADH_synth"/>
    <property type="match status" value="1"/>
</dbReference>
<proteinExistence type="inferred from homology"/>
<feature type="binding site" evidence="5">
    <location>
        <begin position="145"/>
        <end position="147"/>
    </location>
    <ligand>
        <name>1-deoxy-D-threo-hexo-2,5-diulose 6-phosphate</name>
        <dbReference type="ChEBI" id="CHEBI:58861"/>
    </ligand>
</feature>
<dbReference type="GO" id="GO:0008652">
    <property type="term" value="P:amino acid biosynthetic process"/>
    <property type="evidence" value="ECO:0007669"/>
    <property type="project" value="UniProtKB-KW"/>
</dbReference>
<organism evidence="9 10">
    <name type="scientific">Candidatus Sysuiplasma superficiale</name>
    <dbReference type="NCBI Taxonomy" id="2823368"/>
    <lineage>
        <taxon>Archaea</taxon>
        <taxon>Methanobacteriati</taxon>
        <taxon>Thermoplasmatota</taxon>
        <taxon>Thermoplasmata</taxon>
        <taxon>Candidatus Sysuiplasmatales</taxon>
        <taxon>Candidatus Sysuiplasmataceae</taxon>
        <taxon>Candidatus Sysuiplasma</taxon>
    </lineage>
</organism>
<dbReference type="SMART" id="SM01133">
    <property type="entry name" value="DeoC"/>
    <property type="match status" value="1"/>
</dbReference>
<comment type="caution">
    <text evidence="9">The sequence shown here is derived from an EMBL/GenBank/DDBJ whole genome shotgun (WGS) entry which is preliminary data.</text>
</comment>
<keyword evidence="2 5" id="KW-0808">Transferase</keyword>
<protein>
    <recommendedName>
        <fullName evidence="5 6">2-amino-3,7-dideoxy-D-threo-hept-6-ulosonate synthase</fullName>
        <shortName evidence="5">ADH synthase</shortName>
        <shortName evidence="5">ADHS</shortName>
        <shortName evidence="5">ADTH synthase</shortName>
        <ecNumber evidence="5 6">2.2.1.10</ecNumber>
    </recommendedName>
</protein>
<dbReference type="EMBL" id="JAGVSJ010000007">
    <property type="protein sequence ID" value="MBX8631692.1"/>
    <property type="molecule type" value="Genomic_DNA"/>
</dbReference>
<dbReference type="InterPro" id="IPR041720">
    <property type="entry name" value="FbaB-like"/>
</dbReference>
<comment type="similarity">
    <text evidence="5">Belongs to the DeoC/FbaB aldolase family. ADHS subfamily.</text>
</comment>
<comment type="function">
    <text evidence="5">Catalyzes a transaldol reaction between 6-deoxy-5-ketofructose 1-phosphate (DKFP) and L-aspartate semialdehyde (ASA) with an elimination of hydroxypyruvaldehyde phosphate to yield 2-amino-3,7-dideoxy-D-threo-hept-6-ulosonate (ADH). Plays a key role in an alternative pathway of the biosynthesis of 3-dehydroquinate (DHQ), which is involved in the canonical pathway for the biosynthesis of aromatic amino acids.</text>
</comment>
<dbReference type="PIRSF" id="PIRSF038992">
    <property type="entry name" value="Aldolase_Ia"/>
    <property type="match status" value="1"/>
</dbReference>
<name>A0A8J8CCS0_9ARCH</name>
<gene>
    <name evidence="5" type="primary">aroA'</name>
    <name evidence="8" type="ORF">J9259_04120</name>
    <name evidence="9" type="ORF">KIY12_03845</name>
</gene>
<feature type="active site" description="Proton donor" evidence="5 7">
    <location>
        <position position="145"/>
    </location>
</feature>
<dbReference type="InterPro" id="IPR013785">
    <property type="entry name" value="Aldolase_TIM"/>
</dbReference>
<evidence type="ECO:0000256" key="7">
    <source>
        <dbReference type="PIRSR" id="PIRSR038992-1"/>
    </source>
</evidence>
<evidence type="ECO:0000313" key="9">
    <source>
        <dbReference type="EMBL" id="MBX8643839.1"/>
    </source>
</evidence>
<dbReference type="NCBIfam" id="NF005556">
    <property type="entry name" value="PRK07226.1"/>
    <property type="match status" value="1"/>
</dbReference>
<dbReference type="GO" id="GO:0004332">
    <property type="term" value="F:fructose-bisphosphate aldolase activity"/>
    <property type="evidence" value="ECO:0007669"/>
    <property type="project" value="InterPro"/>
</dbReference>
<dbReference type="Proteomes" id="UP000750197">
    <property type="component" value="Unassembled WGS sequence"/>
</dbReference>
<dbReference type="HAMAP" id="MF_00960">
    <property type="entry name" value="ADH_synthase"/>
    <property type="match status" value="1"/>
</dbReference>
<evidence type="ECO:0000256" key="2">
    <source>
        <dbReference type="ARBA" id="ARBA00022679"/>
    </source>
</evidence>
<evidence type="ECO:0000256" key="3">
    <source>
        <dbReference type="ARBA" id="ARBA00023141"/>
    </source>
</evidence>
<evidence type="ECO:0000313" key="10">
    <source>
        <dbReference type="Proteomes" id="UP000750197"/>
    </source>
</evidence>
<dbReference type="AlphaFoldDB" id="A0A8J8CCS0"/>
<dbReference type="PANTHER" id="PTHR47916:SF1">
    <property type="entry name" value="3-HYDROXY-5-PHOSPHONOOXYPENTANE-2,4-DIONE THIOLASE"/>
    <property type="match status" value="1"/>
</dbReference>
<dbReference type="InterPro" id="IPR002915">
    <property type="entry name" value="DeoC/FbaB/LacD_aldolase"/>
</dbReference>
<dbReference type="GO" id="GO:0016744">
    <property type="term" value="F:transketolase or transaldolase activity"/>
    <property type="evidence" value="ECO:0007669"/>
    <property type="project" value="UniProtKB-UniRule"/>
</dbReference>
<dbReference type="EMBL" id="JAHEAC010000023">
    <property type="protein sequence ID" value="MBX8643839.1"/>
    <property type="molecule type" value="Genomic_DNA"/>
</dbReference>
<evidence type="ECO:0000313" key="8">
    <source>
        <dbReference type="EMBL" id="MBX8631692.1"/>
    </source>
</evidence>
<feature type="active site" description="Schiff-base intermediate with substrate" evidence="5">
    <location>
        <position position="176"/>
    </location>
</feature>
<dbReference type="InterPro" id="IPR010210">
    <property type="entry name" value="ADH_synthase"/>
</dbReference>
<keyword evidence="1 5" id="KW-0028">Amino-acid biosynthesis</keyword>
<comment type="catalytic activity">
    <reaction evidence="5">
        <text>1-deoxy-D-threo-hexo-2,5-diulose 6-phosphate + L-aspartate 4-semialdehyde = 2,3-dioxopropyl phosphate + 2-amino-2,3,7-trideoxy-D-lyxo-hept-6-ulosonate</text>
        <dbReference type="Rhea" id="RHEA:25952"/>
        <dbReference type="ChEBI" id="CHEBI:58859"/>
        <dbReference type="ChEBI" id="CHEBI:58860"/>
        <dbReference type="ChEBI" id="CHEBI:58861"/>
        <dbReference type="ChEBI" id="CHEBI:537519"/>
        <dbReference type="EC" id="2.2.1.10"/>
    </reaction>
</comment>
<dbReference type="EC" id="2.2.1.10" evidence="5 6"/>
<keyword evidence="3 5" id="KW-0057">Aromatic amino acid biosynthesis</keyword>
<keyword evidence="4 5" id="KW-0704">Schiff base</keyword>
<dbReference type="GO" id="GO:0016836">
    <property type="term" value="F:hydro-lyase activity"/>
    <property type="evidence" value="ECO:0007669"/>
    <property type="project" value="InterPro"/>
</dbReference>
<feature type="binding site" evidence="5">
    <location>
        <begin position="201"/>
        <end position="202"/>
    </location>
    <ligand>
        <name>1-deoxy-D-threo-hexo-2,5-diulose 6-phosphate</name>
        <dbReference type="ChEBI" id="CHEBI:58861"/>
    </ligand>
</feature>
<evidence type="ECO:0000256" key="6">
    <source>
        <dbReference type="NCBIfam" id="TIGR01949"/>
    </source>
</evidence>